<dbReference type="RefSeq" id="XP_033596514.1">
    <property type="nucleotide sequence ID" value="XM_033744708.1"/>
</dbReference>
<dbReference type="InterPro" id="IPR011009">
    <property type="entry name" value="Kinase-like_dom_sf"/>
</dbReference>
<gene>
    <name evidence="7" type="ORF">EJ05DRAFT_479611</name>
</gene>
<dbReference type="PANTHER" id="PTHR44329">
    <property type="entry name" value="SERINE/THREONINE-PROTEIN KINASE TNNI3K-RELATED"/>
    <property type="match status" value="1"/>
</dbReference>
<dbReference type="GeneID" id="54485762"/>
<dbReference type="InterPro" id="IPR000719">
    <property type="entry name" value="Prot_kinase_dom"/>
</dbReference>
<dbReference type="InterPro" id="IPR051681">
    <property type="entry name" value="Ser/Thr_Kinases-Pseudokinases"/>
</dbReference>
<dbReference type="GO" id="GO:0004674">
    <property type="term" value="F:protein serine/threonine kinase activity"/>
    <property type="evidence" value="ECO:0007669"/>
    <property type="project" value="TreeGrafter"/>
</dbReference>
<dbReference type="Gene3D" id="1.10.510.10">
    <property type="entry name" value="Transferase(Phosphotransferase) domain 1"/>
    <property type="match status" value="1"/>
</dbReference>
<dbReference type="PANTHER" id="PTHR44329:SF288">
    <property type="entry name" value="MITOGEN-ACTIVATED PROTEIN KINASE KINASE KINASE 20"/>
    <property type="match status" value="1"/>
</dbReference>
<dbReference type="Proteomes" id="UP000799437">
    <property type="component" value="Unassembled WGS sequence"/>
</dbReference>
<evidence type="ECO:0000313" key="7">
    <source>
        <dbReference type="EMBL" id="KAF2754063.1"/>
    </source>
</evidence>
<dbReference type="SMART" id="SM00220">
    <property type="entry name" value="S_TKc"/>
    <property type="match status" value="1"/>
</dbReference>
<sequence length="323" mass="36555">MLRYISCTASRLDRATSIICILLCCFTRKRSWKDLGQDSERFKTVSNHCEPDETNEHPSHEHPSEEQSSSEQYPNELKEISLNLNMLRYLAAGKASVVYSVDEARVYKEFHLRESEQIECQAYGLLAPHPTIAKLIQPWQDGIILERGTTLRELCQSGSNISLSTKLEWLIRAAAGYRHVHDCGIVHCDVGCNNLILTSEGVKLIDFEGCSLNGDSAGSCYEWFSYKPAQPQTSRATDIFAFGCIIYEIVVGKPPYSEYMYMEGAGQIVGQLYARGRFPETNNLPLSVLMQKCWRGEIESMDCIIETLEKEMQDISPQKKRVG</sequence>
<dbReference type="SUPFAM" id="SSF56112">
    <property type="entry name" value="Protein kinase-like (PK-like)"/>
    <property type="match status" value="1"/>
</dbReference>
<keyword evidence="4" id="KW-0067">ATP-binding</keyword>
<reference evidence="7" key="1">
    <citation type="journal article" date="2020" name="Stud. Mycol.">
        <title>101 Dothideomycetes genomes: a test case for predicting lifestyles and emergence of pathogens.</title>
        <authorList>
            <person name="Haridas S."/>
            <person name="Albert R."/>
            <person name="Binder M."/>
            <person name="Bloem J."/>
            <person name="Labutti K."/>
            <person name="Salamov A."/>
            <person name="Andreopoulos B."/>
            <person name="Baker S."/>
            <person name="Barry K."/>
            <person name="Bills G."/>
            <person name="Bluhm B."/>
            <person name="Cannon C."/>
            <person name="Castanera R."/>
            <person name="Culley D."/>
            <person name="Daum C."/>
            <person name="Ezra D."/>
            <person name="Gonzalez J."/>
            <person name="Henrissat B."/>
            <person name="Kuo A."/>
            <person name="Liang C."/>
            <person name="Lipzen A."/>
            <person name="Lutzoni F."/>
            <person name="Magnuson J."/>
            <person name="Mondo S."/>
            <person name="Nolan M."/>
            <person name="Ohm R."/>
            <person name="Pangilinan J."/>
            <person name="Park H.-J."/>
            <person name="Ramirez L."/>
            <person name="Alfaro M."/>
            <person name="Sun H."/>
            <person name="Tritt A."/>
            <person name="Yoshinaga Y."/>
            <person name="Zwiers L.-H."/>
            <person name="Turgeon B."/>
            <person name="Goodwin S."/>
            <person name="Spatafora J."/>
            <person name="Crous P."/>
            <person name="Grigoriev I."/>
        </authorList>
    </citation>
    <scope>NUCLEOTIDE SEQUENCE</scope>
    <source>
        <strain evidence="7">CBS 121739</strain>
    </source>
</reference>
<keyword evidence="8" id="KW-1185">Reference proteome</keyword>
<keyword evidence="3 7" id="KW-0418">Kinase</keyword>
<dbReference type="OrthoDB" id="1668230at2759"/>
<dbReference type="EMBL" id="ML996581">
    <property type="protein sequence ID" value="KAF2754063.1"/>
    <property type="molecule type" value="Genomic_DNA"/>
</dbReference>
<accession>A0A6A6VV06</accession>
<evidence type="ECO:0000259" key="6">
    <source>
        <dbReference type="PROSITE" id="PS50011"/>
    </source>
</evidence>
<feature type="region of interest" description="Disordered" evidence="5">
    <location>
        <begin position="46"/>
        <end position="73"/>
    </location>
</feature>
<protein>
    <submittedName>
        <fullName evidence="7">Kinase-like protein</fullName>
    </submittedName>
</protein>
<keyword evidence="1" id="KW-0808">Transferase</keyword>
<organism evidence="7 8">
    <name type="scientific">Pseudovirgaria hyperparasitica</name>
    <dbReference type="NCBI Taxonomy" id="470096"/>
    <lineage>
        <taxon>Eukaryota</taxon>
        <taxon>Fungi</taxon>
        <taxon>Dikarya</taxon>
        <taxon>Ascomycota</taxon>
        <taxon>Pezizomycotina</taxon>
        <taxon>Dothideomycetes</taxon>
        <taxon>Dothideomycetes incertae sedis</taxon>
        <taxon>Acrospermales</taxon>
        <taxon>Acrospermaceae</taxon>
        <taxon>Pseudovirgaria</taxon>
    </lineage>
</organism>
<dbReference type="Pfam" id="PF00069">
    <property type="entry name" value="Pkinase"/>
    <property type="match status" value="1"/>
</dbReference>
<feature type="compositionally biased region" description="Basic and acidic residues" evidence="5">
    <location>
        <begin position="46"/>
        <end position="65"/>
    </location>
</feature>
<proteinExistence type="predicted"/>
<evidence type="ECO:0000256" key="3">
    <source>
        <dbReference type="ARBA" id="ARBA00022777"/>
    </source>
</evidence>
<dbReference type="GO" id="GO:0005524">
    <property type="term" value="F:ATP binding"/>
    <property type="evidence" value="ECO:0007669"/>
    <property type="project" value="UniProtKB-KW"/>
</dbReference>
<evidence type="ECO:0000256" key="4">
    <source>
        <dbReference type="ARBA" id="ARBA00022840"/>
    </source>
</evidence>
<dbReference type="PROSITE" id="PS50011">
    <property type="entry name" value="PROTEIN_KINASE_DOM"/>
    <property type="match status" value="1"/>
</dbReference>
<name>A0A6A6VV06_9PEZI</name>
<evidence type="ECO:0000313" key="8">
    <source>
        <dbReference type="Proteomes" id="UP000799437"/>
    </source>
</evidence>
<feature type="domain" description="Protein kinase" evidence="6">
    <location>
        <begin position="84"/>
        <end position="323"/>
    </location>
</feature>
<keyword evidence="2" id="KW-0547">Nucleotide-binding</keyword>
<evidence type="ECO:0000256" key="5">
    <source>
        <dbReference type="SAM" id="MobiDB-lite"/>
    </source>
</evidence>
<dbReference type="AlphaFoldDB" id="A0A6A6VV06"/>
<evidence type="ECO:0000256" key="2">
    <source>
        <dbReference type="ARBA" id="ARBA00022741"/>
    </source>
</evidence>
<evidence type="ECO:0000256" key="1">
    <source>
        <dbReference type="ARBA" id="ARBA00022679"/>
    </source>
</evidence>